<comment type="caution">
    <text evidence="1">The sequence shown here is derived from an EMBL/GenBank/DDBJ whole genome shotgun (WGS) entry which is preliminary data.</text>
</comment>
<keyword evidence="2" id="KW-1185">Reference proteome</keyword>
<proteinExistence type="predicted"/>
<name>A0A212C8R3_CEREH</name>
<evidence type="ECO:0000313" key="2">
    <source>
        <dbReference type="Proteomes" id="UP000242450"/>
    </source>
</evidence>
<dbReference type="AlphaFoldDB" id="A0A212C8R3"/>
<accession>A0A212C8R3</accession>
<protein>
    <submittedName>
        <fullName evidence="1">Uncharacterized protein</fullName>
    </submittedName>
</protein>
<sequence length="64" mass="7444">MPCILERLTPSLDETRCDFYFRDAKLNERQEKGKEVATRLASNPLHLTLLGVFIEYPRRAESTC</sequence>
<gene>
    <name evidence="1" type="ORF">Celaphus_00017903</name>
</gene>
<organism evidence="1 2">
    <name type="scientific">Cervus elaphus hippelaphus</name>
    <name type="common">European red deer</name>
    <dbReference type="NCBI Taxonomy" id="46360"/>
    <lineage>
        <taxon>Eukaryota</taxon>
        <taxon>Metazoa</taxon>
        <taxon>Chordata</taxon>
        <taxon>Craniata</taxon>
        <taxon>Vertebrata</taxon>
        <taxon>Euteleostomi</taxon>
        <taxon>Mammalia</taxon>
        <taxon>Eutheria</taxon>
        <taxon>Laurasiatheria</taxon>
        <taxon>Artiodactyla</taxon>
        <taxon>Ruminantia</taxon>
        <taxon>Pecora</taxon>
        <taxon>Cervidae</taxon>
        <taxon>Cervinae</taxon>
        <taxon>Cervus</taxon>
    </lineage>
</organism>
<reference evidence="1 2" key="1">
    <citation type="journal article" date="2018" name="Mol. Genet. Genomics">
        <title>The red deer Cervus elaphus genome CerEla1.0: sequencing, annotating, genes, and chromosomes.</title>
        <authorList>
            <person name="Bana N.A."/>
            <person name="Nyiri A."/>
            <person name="Nagy J."/>
            <person name="Frank K."/>
            <person name="Nagy T."/>
            <person name="Steger V."/>
            <person name="Schiller M."/>
            <person name="Lakatos P."/>
            <person name="Sugar L."/>
            <person name="Horn P."/>
            <person name="Barta E."/>
            <person name="Orosz L."/>
        </authorList>
    </citation>
    <scope>NUCLEOTIDE SEQUENCE [LARGE SCALE GENOMIC DNA]</scope>
    <source>
        <strain evidence="1">Hungarian</strain>
    </source>
</reference>
<evidence type="ECO:0000313" key="1">
    <source>
        <dbReference type="EMBL" id="OWK02376.1"/>
    </source>
</evidence>
<dbReference type="Proteomes" id="UP000242450">
    <property type="component" value="Chromosome 25"/>
</dbReference>
<dbReference type="EMBL" id="MKHE01000025">
    <property type="protein sequence ID" value="OWK02376.1"/>
    <property type="molecule type" value="Genomic_DNA"/>
</dbReference>